<evidence type="ECO:0000313" key="2">
    <source>
        <dbReference type="EMBL" id="SBQ96102.1"/>
    </source>
</evidence>
<gene>
    <name evidence="2" type="primary">Nfu_g_1_016261</name>
</gene>
<proteinExistence type="predicted"/>
<protein>
    <submittedName>
        <fullName evidence="2">Uncharacterized protein</fullName>
    </submittedName>
</protein>
<feature type="compositionally biased region" description="Polar residues" evidence="1">
    <location>
        <begin position="87"/>
        <end position="97"/>
    </location>
</feature>
<organism evidence="2">
    <name type="scientific">Nothobranchius kuhntae</name>
    <name type="common">Beira killifish</name>
    <dbReference type="NCBI Taxonomy" id="321403"/>
    <lineage>
        <taxon>Eukaryota</taxon>
        <taxon>Metazoa</taxon>
        <taxon>Chordata</taxon>
        <taxon>Craniata</taxon>
        <taxon>Vertebrata</taxon>
        <taxon>Euteleostomi</taxon>
        <taxon>Actinopterygii</taxon>
        <taxon>Neopterygii</taxon>
        <taxon>Teleostei</taxon>
        <taxon>Neoteleostei</taxon>
        <taxon>Acanthomorphata</taxon>
        <taxon>Ovalentaria</taxon>
        <taxon>Atherinomorphae</taxon>
        <taxon>Cyprinodontiformes</taxon>
        <taxon>Nothobranchiidae</taxon>
        <taxon>Nothobranchius</taxon>
    </lineage>
</organism>
<dbReference type="AlphaFoldDB" id="A0A1A8IG29"/>
<sequence length="123" mass="13961">MSNIKQLWYDRSARDLPELSIGQDIRMKPLPGDRTGKWRRGVCMQLVGPRSYLVDVEGTHYRRNRVDLWPAEVGGTELRHEQRSEQHGSPQIEQLGSVNVDARGQETGPSGQDTSLKPRRVSP</sequence>
<name>A0A1A8IG29_NOTKU</name>
<accession>A0A1A8IG29</accession>
<feature type="non-terminal residue" evidence="2">
    <location>
        <position position="123"/>
    </location>
</feature>
<reference evidence="2" key="2">
    <citation type="submission" date="2016-06" db="EMBL/GenBank/DDBJ databases">
        <title>The genome of a short-lived fish provides insights into sex chromosome evolution and the genetic control of aging.</title>
        <authorList>
            <person name="Reichwald K."/>
            <person name="Felder M."/>
            <person name="Petzold A."/>
            <person name="Koch P."/>
            <person name="Groth M."/>
            <person name="Platzer M."/>
        </authorList>
    </citation>
    <scope>NUCLEOTIDE SEQUENCE</scope>
    <source>
        <tissue evidence="2">Brain</tissue>
    </source>
</reference>
<feature type="region of interest" description="Disordered" evidence="1">
    <location>
        <begin position="77"/>
        <end position="123"/>
    </location>
</feature>
<feature type="compositionally biased region" description="Basic and acidic residues" evidence="1">
    <location>
        <begin position="77"/>
        <end position="86"/>
    </location>
</feature>
<evidence type="ECO:0000256" key="1">
    <source>
        <dbReference type="SAM" id="MobiDB-lite"/>
    </source>
</evidence>
<dbReference type="EMBL" id="HAED01009890">
    <property type="protein sequence ID" value="SBQ96102.1"/>
    <property type="molecule type" value="Transcribed_RNA"/>
</dbReference>
<reference evidence="2" key="1">
    <citation type="submission" date="2016-05" db="EMBL/GenBank/DDBJ databases">
        <authorList>
            <person name="Lavstsen T."/>
            <person name="Jespersen J.S."/>
        </authorList>
    </citation>
    <scope>NUCLEOTIDE SEQUENCE</scope>
    <source>
        <tissue evidence="2">Brain</tissue>
    </source>
</reference>